<dbReference type="EMBL" id="JRKL02000013">
    <property type="protein sequence ID" value="KAF3976542.1"/>
    <property type="molecule type" value="Genomic_DNA"/>
</dbReference>
<protein>
    <submittedName>
        <fullName evidence="1">Uncharacterized protein</fullName>
    </submittedName>
</protein>
<dbReference type="AlphaFoldDB" id="A0A8J4VZ36"/>
<accession>A0A8J4VZ36</accession>
<comment type="caution">
    <text evidence="1">The sequence shown here is derived from an EMBL/GenBank/DDBJ whole genome shotgun (WGS) entry which is preliminary data.</text>
</comment>
<proteinExistence type="predicted"/>
<gene>
    <name evidence="1" type="ORF">CMV_000272</name>
</gene>
<sequence>MLIFSPLLPRSFVFFFLPDHQRVPANSPARKRNRLFSSSSILFELRFSLFAFRFSLFAFYTILLTPSLSPYLDLFVSFQIWLFRVRF</sequence>
<evidence type="ECO:0000313" key="2">
    <source>
        <dbReference type="Proteomes" id="UP000737018"/>
    </source>
</evidence>
<name>A0A8J4VZ36_9ROSI</name>
<organism evidence="1 2">
    <name type="scientific">Castanea mollissima</name>
    <name type="common">Chinese chestnut</name>
    <dbReference type="NCBI Taxonomy" id="60419"/>
    <lineage>
        <taxon>Eukaryota</taxon>
        <taxon>Viridiplantae</taxon>
        <taxon>Streptophyta</taxon>
        <taxon>Embryophyta</taxon>
        <taxon>Tracheophyta</taxon>
        <taxon>Spermatophyta</taxon>
        <taxon>Magnoliopsida</taxon>
        <taxon>eudicotyledons</taxon>
        <taxon>Gunneridae</taxon>
        <taxon>Pentapetalae</taxon>
        <taxon>rosids</taxon>
        <taxon>fabids</taxon>
        <taxon>Fagales</taxon>
        <taxon>Fagaceae</taxon>
        <taxon>Castanea</taxon>
    </lineage>
</organism>
<reference evidence="1" key="1">
    <citation type="submission" date="2020-03" db="EMBL/GenBank/DDBJ databases">
        <title>Castanea mollissima Vanexum genome sequencing.</title>
        <authorList>
            <person name="Staton M."/>
        </authorList>
    </citation>
    <scope>NUCLEOTIDE SEQUENCE</scope>
    <source>
        <tissue evidence="1">Leaf</tissue>
    </source>
</reference>
<evidence type="ECO:0000313" key="1">
    <source>
        <dbReference type="EMBL" id="KAF3976542.1"/>
    </source>
</evidence>
<keyword evidence="2" id="KW-1185">Reference proteome</keyword>
<dbReference type="Proteomes" id="UP000737018">
    <property type="component" value="Unassembled WGS sequence"/>
</dbReference>